<dbReference type="PANTHER" id="PTHR43072">
    <property type="entry name" value="N-ACETYLTRANSFERASE"/>
    <property type="match status" value="1"/>
</dbReference>
<dbReference type="Proteomes" id="UP001155280">
    <property type="component" value="Unassembled WGS sequence"/>
</dbReference>
<dbReference type="EMBL" id="JANCNS010000002">
    <property type="protein sequence ID" value="MCP9200632.1"/>
    <property type="molecule type" value="Genomic_DNA"/>
</dbReference>
<evidence type="ECO:0000256" key="1">
    <source>
        <dbReference type="ARBA" id="ARBA00022679"/>
    </source>
</evidence>
<dbReference type="Pfam" id="PF00583">
    <property type="entry name" value="Acetyltransf_1"/>
    <property type="match status" value="1"/>
</dbReference>
<dbReference type="PROSITE" id="PS51186">
    <property type="entry name" value="GNAT"/>
    <property type="match status" value="1"/>
</dbReference>
<gene>
    <name evidence="4" type="ORF">MKO06_11980</name>
</gene>
<dbReference type="InterPro" id="IPR000182">
    <property type="entry name" value="GNAT_dom"/>
</dbReference>
<sequence>MIRFITDENALQVLEIYSYGLQSRNATFETRVPGWKDWNEKFHTHSRLGYFEDDQLLGWAAITPFSKREVYRGVAEVSIYVNPNHSGKGIGSGLMAALISSSEENGIWTLFSSVFPENQATIRLHEKYGFQLLGRRNKIAKLDGIWRDTLIFERRSKLTGID</sequence>
<keyword evidence="2" id="KW-0012">Acyltransferase</keyword>
<dbReference type="AlphaFoldDB" id="A0A9X2R911"/>
<organism evidence="4 5">
    <name type="scientific">Christiangramia oceanisediminis</name>
    <dbReference type="NCBI Taxonomy" id="2920386"/>
    <lineage>
        <taxon>Bacteria</taxon>
        <taxon>Pseudomonadati</taxon>
        <taxon>Bacteroidota</taxon>
        <taxon>Flavobacteriia</taxon>
        <taxon>Flavobacteriales</taxon>
        <taxon>Flavobacteriaceae</taxon>
        <taxon>Christiangramia</taxon>
    </lineage>
</organism>
<accession>A0A9X2R911</accession>
<keyword evidence="1" id="KW-0808">Transferase</keyword>
<dbReference type="Gene3D" id="3.40.630.30">
    <property type="match status" value="1"/>
</dbReference>
<evidence type="ECO:0000313" key="5">
    <source>
        <dbReference type="Proteomes" id="UP001155280"/>
    </source>
</evidence>
<dbReference type="SUPFAM" id="SSF55729">
    <property type="entry name" value="Acyl-CoA N-acyltransferases (Nat)"/>
    <property type="match status" value="1"/>
</dbReference>
<evidence type="ECO:0000313" key="4">
    <source>
        <dbReference type="EMBL" id="MCP9200632.1"/>
    </source>
</evidence>
<name>A0A9X2R911_9FLAO</name>
<reference evidence="4" key="1">
    <citation type="submission" date="2022-07" db="EMBL/GenBank/DDBJ databases">
        <title>Gramela sediminis sp. nov., isolated from deep-sea sediment of the Indian Ocean.</title>
        <authorList>
            <person name="Shi H."/>
        </authorList>
    </citation>
    <scope>NUCLEOTIDE SEQUENCE</scope>
    <source>
        <strain evidence="4">GC03-9</strain>
    </source>
</reference>
<protein>
    <submittedName>
        <fullName evidence="4">GNAT family N-acetyltransferase</fullName>
    </submittedName>
</protein>
<dbReference type="InterPro" id="IPR016181">
    <property type="entry name" value="Acyl_CoA_acyltransferase"/>
</dbReference>
<dbReference type="RefSeq" id="WP_241551393.1">
    <property type="nucleotide sequence ID" value="NZ_JANCNS010000002.1"/>
</dbReference>
<evidence type="ECO:0000259" key="3">
    <source>
        <dbReference type="PROSITE" id="PS51186"/>
    </source>
</evidence>
<keyword evidence="5" id="KW-1185">Reference proteome</keyword>
<feature type="domain" description="N-acetyltransferase" evidence="3">
    <location>
        <begin position="1"/>
        <end position="151"/>
    </location>
</feature>
<dbReference type="CDD" id="cd04301">
    <property type="entry name" value="NAT_SF"/>
    <property type="match status" value="1"/>
</dbReference>
<dbReference type="PANTHER" id="PTHR43072:SF23">
    <property type="entry name" value="UPF0039 PROTEIN C11D3.02C"/>
    <property type="match status" value="1"/>
</dbReference>
<evidence type="ECO:0000256" key="2">
    <source>
        <dbReference type="ARBA" id="ARBA00023315"/>
    </source>
</evidence>
<dbReference type="GO" id="GO:0016747">
    <property type="term" value="F:acyltransferase activity, transferring groups other than amino-acyl groups"/>
    <property type="evidence" value="ECO:0007669"/>
    <property type="project" value="InterPro"/>
</dbReference>
<comment type="caution">
    <text evidence="4">The sequence shown here is derived from an EMBL/GenBank/DDBJ whole genome shotgun (WGS) entry which is preliminary data.</text>
</comment>
<proteinExistence type="predicted"/>